<dbReference type="InterPro" id="IPR000146">
    <property type="entry name" value="FBPase_class-1"/>
</dbReference>
<sequence>MESMPFHTWAQSQSLPPAHLPLTTAIIPALLTSISRIGSALRHRHHISAADGNPLNPFGDTQLNVDVLAEQLLRETIASCPAISTASSEEDPVERRVIHPRRSSDTDTETDTEASSPRYTVAFDPLDGSSIIGPNWTVGTIIGIWLGESALHSQPSTHQVAAILGVYGPRTTAVVAIRIPGHEPLCVEVGLGLSPSPTPSPSPFDEHPQNAIIREKVRFHAAPTPTGRETRYFAPANLRAAAQDPRYWHLVGRYIREGYTLRYSGGLVPDVVHALSKGRGVYLSPVTGRSGAKLRRLYELMPVALVVECAGGRAVDPADGGDVLARAAEGCDERAGLVCGDGYEVGFAMKELGGSAMEDLGQEV</sequence>
<dbReference type="GO" id="GO:0005986">
    <property type="term" value="P:sucrose biosynthetic process"/>
    <property type="evidence" value="ECO:0007669"/>
    <property type="project" value="TreeGrafter"/>
</dbReference>
<comment type="pathway">
    <text evidence="2">Carbohydrate biosynthesis; Calvin cycle.</text>
</comment>
<organism evidence="11 12">
    <name type="scientific">Claviceps pusilla</name>
    <dbReference type="NCBI Taxonomy" id="123648"/>
    <lineage>
        <taxon>Eukaryota</taxon>
        <taxon>Fungi</taxon>
        <taxon>Dikarya</taxon>
        <taxon>Ascomycota</taxon>
        <taxon>Pezizomycotina</taxon>
        <taxon>Sordariomycetes</taxon>
        <taxon>Hypocreomycetidae</taxon>
        <taxon>Hypocreales</taxon>
        <taxon>Clavicipitaceae</taxon>
        <taxon>Claviceps</taxon>
    </lineage>
</organism>
<evidence type="ECO:0000256" key="3">
    <source>
        <dbReference type="ARBA" id="ARBA00010941"/>
    </source>
</evidence>
<dbReference type="InterPro" id="IPR023079">
    <property type="entry name" value="SBPase"/>
</dbReference>
<protein>
    <recommendedName>
        <fullName evidence="13">Sedoheptulose-1,7-bisphosphatase</fullName>
    </recommendedName>
</protein>
<dbReference type="EMBL" id="SRPW01003956">
    <property type="protein sequence ID" value="KAG5985743.1"/>
    <property type="molecule type" value="Genomic_DNA"/>
</dbReference>
<keyword evidence="5" id="KW-0378">Hydrolase</keyword>
<dbReference type="Pfam" id="PF00316">
    <property type="entry name" value="FBPase"/>
    <property type="match status" value="1"/>
</dbReference>
<comment type="cofactor">
    <cofactor evidence="1">
        <name>Mg(2+)</name>
        <dbReference type="ChEBI" id="CHEBI:18420"/>
    </cofactor>
</comment>
<accession>A0A9P7SVW2</accession>
<dbReference type="InterPro" id="IPR020548">
    <property type="entry name" value="Fructose_bisphosphatase_AS"/>
</dbReference>
<feature type="domain" description="Fructose-1-6-bisphosphatase class I N-terminal" evidence="9">
    <location>
        <begin position="55"/>
        <end position="179"/>
    </location>
</feature>
<dbReference type="GO" id="GO:0006002">
    <property type="term" value="P:fructose 6-phosphate metabolic process"/>
    <property type="evidence" value="ECO:0007669"/>
    <property type="project" value="TreeGrafter"/>
</dbReference>
<dbReference type="GO" id="GO:0030388">
    <property type="term" value="P:fructose 1,6-bisphosphate metabolic process"/>
    <property type="evidence" value="ECO:0007669"/>
    <property type="project" value="TreeGrafter"/>
</dbReference>
<dbReference type="AlphaFoldDB" id="A0A9P7SVW2"/>
<keyword evidence="4" id="KW-0479">Metal-binding</keyword>
<dbReference type="PANTHER" id="PTHR11556">
    <property type="entry name" value="FRUCTOSE-1,6-BISPHOSPHATASE-RELATED"/>
    <property type="match status" value="1"/>
</dbReference>
<evidence type="ECO:0000256" key="2">
    <source>
        <dbReference type="ARBA" id="ARBA00005215"/>
    </source>
</evidence>
<evidence type="ECO:0000256" key="1">
    <source>
        <dbReference type="ARBA" id="ARBA00001946"/>
    </source>
</evidence>
<dbReference type="PROSITE" id="PS00124">
    <property type="entry name" value="FBPASE"/>
    <property type="match status" value="1"/>
</dbReference>
<comment type="similarity">
    <text evidence="3">Belongs to the FBPase class 1 family.</text>
</comment>
<feature type="compositionally biased region" description="Basic and acidic residues" evidence="8">
    <location>
        <begin position="93"/>
        <end position="105"/>
    </location>
</feature>
<reference evidence="11" key="1">
    <citation type="journal article" date="2020" name="bioRxiv">
        <title>Whole genome comparisons of ergot fungi reveals the divergence and evolution of species within the genus Claviceps are the result of varying mechanisms driving genome evolution and host range expansion.</title>
        <authorList>
            <person name="Wyka S.A."/>
            <person name="Mondo S.J."/>
            <person name="Liu M."/>
            <person name="Dettman J."/>
            <person name="Nalam V."/>
            <person name="Broders K.D."/>
        </authorList>
    </citation>
    <scope>NUCLEOTIDE SEQUENCE</scope>
    <source>
        <strain evidence="11">CCC 602</strain>
    </source>
</reference>
<dbReference type="InterPro" id="IPR033391">
    <property type="entry name" value="FBPase_N"/>
</dbReference>
<evidence type="ECO:0000256" key="5">
    <source>
        <dbReference type="ARBA" id="ARBA00022801"/>
    </source>
</evidence>
<dbReference type="InterPro" id="IPR044015">
    <property type="entry name" value="FBPase_C_dom"/>
</dbReference>
<keyword evidence="7" id="KW-0119">Carbohydrate metabolism</keyword>
<dbReference type="GO" id="GO:0006000">
    <property type="term" value="P:fructose metabolic process"/>
    <property type="evidence" value="ECO:0007669"/>
    <property type="project" value="TreeGrafter"/>
</dbReference>
<evidence type="ECO:0000313" key="11">
    <source>
        <dbReference type="EMBL" id="KAG5985743.1"/>
    </source>
</evidence>
<evidence type="ECO:0000259" key="10">
    <source>
        <dbReference type="Pfam" id="PF18913"/>
    </source>
</evidence>
<dbReference type="PRINTS" id="PR01958">
    <property type="entry name" value="S17BPHPHTASE"/>
</dbReference>
<dbReference type="Gene3D" id="3.40.190.80">
    <property type="match status" value="1"/>
</dbReference>
<gene>
    <name evidence="11" type="ORF">E4U43_005906</name>
</gene>
<evidence type="ECO:0000256" key="7">
    <source>
        <dbReference type="ARBA" id="ARBA00023277"/>
    </source>
</evidence>
<proteinExistence type="inferred from homology"/>
<feature type="domain" description="Fructose-1-6-bisphosphatase class 1 C-terminal" evidence="10">
    <location>
        <begin position="229"/>
        <end position="345"/>
    </location>
</feature>
<evidence type="ECO:0000256" key="6">
    <source>
        <dbReference type="ARBA" id="ARBA00022842"/>
    </source>
</evidence>
<dbReference type="Proteomes" id="UP000748025">
    <property type="component" value="Unassembled WGS sequence"/>
</dbReference>
<dbReference type="GO" id="GO:0042132">
    <property type="term" value="F:fructose 1,6-bisphosphate 1-phosphatase activity"/>
    <property type="evidence" value="ECO:0007669"/>
    <property type="project" value="TreeGrafter"/>
</dbReference>
<evidence type="ECO:0000259" key="9">
    <source>
        <dbReference type="Pfam" id="PF00316"/>
    </source>
</evidence>
<dbReference type="GO" id="GO:0006094">
    <property type="term" value="P:gluconeogenesis"/>
    <property type="evidence" value="ECO:0007669"/>
    <property type="project" value="TreeGrafter"/>
</dbReference>
<dbReference type="GO" id="GO:0046872">
    <property type="term" value="F:metal ion binding"/>
    <property type="evidence" value="ECO:0007669"/>
    <property type="project" value="UniProtKB-KW"/>
</dbReference>
<evidence type="ECO:0000313" key="12">
    <source>
        <dbReference type="Proteomes" id="UP000748025"/>
    </source>
</evidence>
<dbReference type="Pfam" id="PF18913">
    <property type="entry name" value="FBPase_C"/>
    <property type="match status" value="1"/>
</dbReference>
<dbReference type="PANTHER" id="PTHR11556:SF35">
    <property type="entry name" value="SEDOHEPTULOSE-1,7-BISPHOSPHATASE, CHLOROPLASTIC"/>
    <property type="match status" value="1"/>
</dbReference>
<comment type="caution">
    <text evidence="11">The sequence shown here is derived from an EMBL/GenBank/DDBJ whole genome shotgun (WGS) entry which is preliminary data.</text>
</comment>
<evidence type="ECO:0000256" key="8">
    <source>
        <dbReference type="SAM" id="MobiDB-lite"/>
    </source>
</evidence>
<dbReference type="SUPFAM" id="SSF56655">
    <property type="entry name" value="Carbohydrate phosphatase"/>
    <property type="match status" value="1"/>
</dbReference>
<keyword evidence="6" id="KW-0460">Magnesium</keyword>
<dbReference type="GO" id="GO:0005737">
    <property type="term" value="C:cytoplasm"/>
    <property type="evidence" value="ECO:0007669"/>
    <property type="project" value="TreeGrafter"/>
</dbReference>
<evidence type="ECO:0008006" key="13">
    <source>
        <dbReference type="Google" id="ProtNLM"/>
    </source>
</evidence>
<dbReference type="OrthoDB" id="3886144at2759"/>
<keyword evidence="12" id="KW-1185">Reference proteome</keyword>
<dbReference type="Gene3D" id="3.30.540.10">
    <property type="entry name" value="Fructose-1,6-Bisphosphatase, subunit A, domain 1"/>
    <property type="match status" value="1"/>
</dbReference>
<name>A0A9P7SVW2_9HYPO</name>
<evidence type="ECO:0000256" key="4">
    <source>
        <dbReference type="ARBA" id="ARBA00022723"/>
    </source>
</evidence>
<feature type="region of interest" description="Disordered" evidence="8">
    <location>
        <begin position="83"/>
        <end position="120"/>
    </location>
</feature>
<dbReference type="PIRSF" id="PIRSF000904">
    <property type="entry name" value="FBPtase_SBPase"/>
    <property type="match status" value="1"/>
</dbReference>